<gene>
    <name evidence="1" type="primary">SKDI12G2490</name>
    <name evidence="1" type="ORF">SKDI_12G2490</name>
</gene>
<evidence type="ECO:0000313" key="1">
    <source>
        <dbReference type="EMBL" id="CAI4046420.1"/>
    </source>
</evidence>
<dbReference type="GO" id="GO:0046872">
    <property type="term" value="F:metal ion binding"/>
    <property type="evidence" value="ECO:0007669"/>
    <property type="project" value="UniProtKB-KW"/>
</dbReference>
<organism evidence="1 2">
    <name type="scientific">Saccharomyces kudriavzevii (strain ATCC MYA-4449 / AS 2.2408 / CBS 8840 / NBRC 1802 / NCYC 2889)</name>
    <name type="common">Yeast</name>
    <dbReference type="NCBI Taxonomy" id="226230"/>
    <lineage>
        <taxon>Eukaryota</taxon>
        <taxon>Fungi</taxon>
        <taxon>Dikarya</taxon>
        <taxon>Ascomycota</taxon>
        <taxon>Saccharomycotina</taxon>
        <taxon>Saccharomycetes</taxon>
        <taxon>Saccharomycetales</taxon>
        <taxon>Saccharomycetaceae</taxon>
        <taxon>Saccharomyces</taxon>
    </lineage>
</organism>
<keyword evidence="2" id="KW-1185">Reference proteome</keyword>
<dbReference type="InterPro" id="IPR009772">
    <property type="entry name" value="CDC123"/>
</dbReference>
<protein>
    <submittedName>
        <fullName evidence="1">Uncharacterized protein</fullName>
    </submittedName>
</protein>
<dbReference type="GO" id="GO:0005737">
    <property type="term" value="C:cytoplasm"/>
    <property type="evidence" value="ECO:0007669"/>
    <property type="project" value="UniProtKB-SubCell"/>
</dbReference>
<name>A0AA35J4W5_SACK1</name>
<dbReference type="Pfam" id="PF07065">
    <property type="entry name" value="D123"/>
    <property type="match status" value="1"/>
</dbReference>
<dbReference type="PANTHER" id="PTHR15323">
    <property type="entry name" value="D123 PROTEIN"/>
    <property type="match status" value="1"/>
</dbReference>
<dbReference type="PANTHER" id="PTHR15323:SF6">
    <property type="entry name" value="CELL DIVISION CYCLE PROTEIN 123 HOMOLOG"/>
    <property type="match status" value="1"/>
</dbReference>
<sequence length="363" mass="42142">MSSQEYATFIDMPVTRAQVEHCSYSFWSSLYSKYVPKSIIIKSLPKEFIQYLEQDGIKLPQEENSRSIYTEEIIRNEDNDYSDWEDDEDTATEFVQEVEPLLDFPNLHEQLNDAMNELGAVAPKLNWSAPRDATWILPNNTMRCNEVNELYLLLNASNYIMHDLQRAFEGCVDGDEEKGLKFDLILRQWCDMNPALEFRVFVKDSHIVGATQRDLNYYDYLDELSDTFKDLMDELVHEVVLPKFPDKSFVLDIYVPRPFNKIFIVDVNPFSRKTDPLLFSWNEIATAVPSKDGGNSDEDYELRLVTSHNTCRFASKEHSENHVPQDLVEASLNPEAIRELTQKWKELLSQQTQEESSDSEDGT</sequence>
<dbReference type="PIRSF" id="PIRSF007807">
    <property type="entry name" value="Cdc123"/>
    <property type="match status" value="1"/>
</dbReference>
<dbReference type="EMBL" id="OX365907">
    <property type="protein sequence ID" value="CAI4046420.1"/>
    <property type="molecule type" value="Genomic_DNA"/>
</dbReference>
<proteinExistence type="predicted"/>
<dbReference type="Proteomes" id="UP001162087">
    <property type="component" value="Chromosome 12"/>
</dbReference>
<accession>A0AA35J4W5</accession>
<reference evidence="1" key="1">
    <citation type="submission" date="2022-10" db="EMBL/GenBank/DDBJ databases">
        <authorList>
            <person name="Byrne P K."/>
        </authorList>
    </citation>
    <scope>NUCLEOTIDE SEQUENCE</scope>
    <source>
        <strain evidence="1">IFO1802</strain>
    </source>
</reference>
<evidence type="ECO:0000313" key="2">
    <source>
        <dbReference type="Proteomes" id="UP001162087"/>
    </source>
</evidence>
<dbReference type="OrthoDB" id="360540at2759"/>
<dbReference type="GO" id="GO:0005524">
    <property type="term" value="F:ATP binding"/>
    <property type="evidence" value="ECO:0007669"/>
    <property type="project" value="UniProtKB-KW"/>
</dbReference>